<feature type="binding site" evidence="6">
    <location>
        <position position="236"/>
    </location>
    <ligand>
        <name>a divalent metal cation</name>
        <dbReference type="ChEBI" id="CHEBI:60240"/>
        <label>2</label>
        <note>catalytic</note>
    </ligand>
</feature>
<evidence type="ECO:0000259" key="8">
    <source>
        <dbReference type="Pfam" id="PF00557"/>
    </source>
</evidence>
<feature type="binding site" evidence="6">
    <location>
        <position position="267"/>
    </location>
    <ligand>
        <name>a divalent metal cation</name>
        <dbReference type="ChEBI" id="CHEBI:60240"/>
        <label>1</label>
    </ligand>
</feature>
<evidence type="ECO:0000256" key="1">
    <source>
        <dbReference type="ARBA" id="ARBA00002521"/>
    </source>
</evidence>
<feature type="binding site" evidence="6">
    <location>
        <position position="112"/>
    </location>
    <ligand>
        <name>substrate</name>
    </ligand>
</feature>
<feature type="binding site" evidence="6">
    <location>
        <position position="203"/>
    </location>
    <ligand>
        <name>a divalent metal cation</name>
        <dbReference type="ChEBI" id="CHEBI:60240"/>
        <label>2</label>
        <note>catalytic</note>
    </ligand>
</feature>
<comment type="subunit">
    <text evidence="6">Monomer.</text>
</comment>
<dbReference type="Pfam" id="PF00557">
    <property type="entry name" value="Peptidase_M24"/>
    <property type="match status" value="1"/>
</dbReference>
<evidence type="ECO:0000313" key="10">
    <source>
        <dbReference type="Proteomes" id="UP001500748"/>
    </source>
</evidence>
<feature type="domain" description="Peptidase M24" evidence="8">
    <location>
        <begin position="46"/>
        <end position="271"/>
    </location>
</feature>
<reference evidence="10" key="1">
    <citation type="journal article" date="2019" name="Int. J. Syst. Evol. Microbiol.">
        <title>The Global Catalogue of Microorganisms (GCM) 10K type strain sequencing project: providing services to taxonomists for standard genome sequencing and annotation.</title>
        <authorList>
            <consortium name="The Broad Institute Genomics Platform"/>
            <consortium name="The Broad Institute Genome Sequencing Center for Infectious Disease"/>
            <person name="Wu L."/>
            <person name="Ma J."/>
        </authorList>
    </citation>
    <scope>NUCLEOTIDE SEQUENCE [LARGE SCALE GENOMIC DNA]</scope>
    <source>
        <strain evidence="10">JCM 17337</strain>
    </source>
</reference>
<dbReference type="PANTHER" id="PTHR43330">
    <property type="entry name" value="METHIONINE AMINOPEPTIDASE"/>
    <property type="match status" value="1"/>
</dbReference>
<dbReference type="SUPFAM" id="SSF55920">
    <property type="entry name" value="Creatinase/aminopeptidase"/>
    <property type="match status" value="1"/>
</dbReference>
<evidence type="ECO:0000256" key="3">
    <source>
        <dbReference type="ARBA" id="ARBA00022670"/>
    </source>
</evidence>
<dbReference type="Proteomes" id="UP001500748">
    <property type="component" value="Unassembled WGS sequence"/>
</dbReference>
<comment type="function">
    <text evidence="1 6">Removes the N-terminal methionine from nascent proteins. The N-terminal methionine is often cleaved when the second residue in the primary sequence is small and uncharged (Met-Ala-, Cys, Gly, Pro, Ser, Thr, or Val). Requires deformylation of the N(alpha)-formylated initiator methionine before it can be hydrolyzed.</text>
</comment>
<feature type="binding site" evidence="6">
    <location>
        <position position="140"/>
    </location>
    <ligand>
        <name>a divalent metal cation</name>
        <dbReference type="ChEBI" id="CHEBI:60240"/>
        <label>1</label>
    </ligand>
</feature>
<keyword evidence="10" id="KW-1185">Reference proteome</keyword>
<proteinExistence type="inferred from homology"/>
<evidence type="ECO:0000313" key="9">
    <source>
        <dbReference type="EMBL" id="GAA3766166.1"/>
    </source>
</evidence>
<dbReference type="NCBIfam" id="TIGR00500">
    <property type="entry name" value="met_pdase_I"/>
    <property type="match status" value="1"/>
</dbReference>
<dbReference type="InterPro" id="IPR000994">
    <property type="entry name" value="Pept_M24"/>
</dbReference>
<organism evidence="9 10">
    <name type="scientific">Flavobacterium ginsengiterrae</name>
    <dbReference type="NCBI Taxonomy" id="871695"/>
    <lineage>
        <taxon>Bacteria</taxon>
        <taxon>Pseudomonadati</taxon>
        <taxon>Bacteroidota</taxon>
        <taxon>Flavobacteriia</taxon>
        <taxon>Flavobacteriales</taxon>
        <taxon>Flavobacteriaceae</taxon>
        <taxon>Flavobacterium</taxon>
    </lineage>
</organism>
<comment type="catalytic activity">
    <reaction evidence="6 7">
        <text>Release of N-terminal amino acids, preferentially methionine, from peptides and arylamides.</text>
        <dbReference type="EC" id="3.4.11.18"/>
    </reaction>
</comment>
<evidence type="ECO:0000256" key="4">
    <source>
        <dbReference type="ARBA" id="ARBA00022723"/>
    </source>
</evidence>
<comment type="cofactor">
    <cofactor evidence="6">
        <name>Co(2+)</name>
        <dbReference type="ChEBI" id="CHEBI:48828"/>
    </cofactor>
    <cofactor evidence="6">
        <name>Zn(2+)</name>
        <dbReference type="ChEBI" id="CHEBI:29105"/>
    </cofactor>
    <cofactor evidence="6">
        <name>Mn(2+)</name>
        <dbReference type="ChEBI" id="CHEBI:29035"/>
    </cofactor>
    <cofactor evidence="6">
        <name>Fe(2+)</name>
        <dbReference type="ChEBI" id="CHEBI:29033"/>
    </cofactor>
    <text evidence="6">Binds 2 divalent metal cations per subunit. Has a high-affinity and a low affinity metal-binding site. The true nature of the physiological cofactor is under debate. The enzyme is active with cobalt, zinc, manganese or divalent iron ions. Most likely, methionine aminopeptidases function as mononuclear Fe(2+)-metalloproteases under physiological conditions, and the catalytically relevant metal-binding site has been assigned to the histidine-containing high-affinity site.</text>
</comment>
<sequence>MVKDYIKNKFVNPRQKFTQKISLKIVLLPTENLKNMIIQKTREEIELMRESALIVSKTLGMIASEIKEGVTTLYLDKLAEEFIRDHGAVPSFLGLYGFPNSLCMSPNSQVVHGIPNNTPLQSGDVISVDCGAFKNGYHGDHAYSFEIGEVAPEVKKLLQVTKESLYVGIREFKAGNRVEDVGNAIQKYTEAHGYGVVRELVGHGVGQKMHEEPEMPNYGKRGRGKLFVEGMVVAIEPMINLGTKNIKQHKDGWTITTADGKASAHFEHDVALIDGKPELLSTFQYIYKALGIESNEEDEFRKVPLVL</sequence>
<evidence type="ECO:0000256" key="7">
    <source>
        <dbReference type="RuleBase" id="RU003653"/>
    </source>
</evidence>
<accession>A0ABP7GI25</accession>
<feature type="binding site" evidence="6">
    <location>
        <position position="129"/>
    </location>
    <ligand>
        <name>a divalent metal cation</name>
        <dbReference type="ChEBI" id="CHEBI:60240"/>
        <label>1</label>
    </ligand>
</feature>
<dbReference type="InterPro" id="IPR036005">
    <property type="entry name" value="Creatinase/aminopeptidase-like"/>
</dbReference>
<dbReference type="PRINTS" id="PR00599">
    <property type="entry name" value="MAPEPTIDASE"/>
</dbReference>
<keyword evidence="3 6" id="KW-0645">Protease</keyword>
<comment type="similarity">
    <text evidence="6">Belongs to the peptidase M24A family. Methionine aminopeptidase type 1 subfamily.</text>
</comment>
<dbReference type="GO" id="GO:0004177">
    <property type="term" value="F:aminopeptidase activity"/>
    <property type="evidence" value="ECO:0007669"/>
    <property type="project" value="UniProtKB-KW"/>
</dbReference>
<dbReference type="PANTHER" id="PTHR43330:SF27">
    <property type="entry name" value="METHIONINE AMINOPEPTIDASE"/>
    <property type="match status" value="1"/>
</dbReference>
<keyword evidence="4 6" id="KW-0479">Metal-binding</keyword>
<dbReference type="Gene3D" id="3.90.230.10">
    <property type="entry name" value="Creatinase/methionine aminopeptidase superfamily"/>
    <property type="match status" value="1"/>
</dbReference>
<dbReference type="InterPro" id="IPR001714">
    <property type="entry name" value="Pept_M24_MAP"/>
</dbReference>
<evidence type="ECO:0000256" key="2">
    <source>
        <dbReference type="ARBA" id="ARBA00022438"/>
    </source>
</evidence>
<dbReference type="EMBL" id="BAABDU010000003">
    <property type="protein sequence ID" value="GAA3766166.1"/>
    <property type="molecule type" value="Genomic_DNA"/>
</dbReference>
<dbReference type="EC" id="3.4.11.18" evidence="6 7"/>
<feature type="binding site" evidence="6">
    <location>
        <position position="267"/>
    </location>
    <ligand>
        <name>a divalent metal cation</name>
        <dbReference type="ChEBI" id="CHEBI:60240"/>
        <label>2</label>
        <note>catalytic</note>
    </ligand>
</feature>
<evidence type="ECO:0000256" key="6">
    <source>
        <dbReference type="HAMAP-Rule" id="MF_01974"/>
    </source>
</evidence>
<dbReference type="HAMAP" id="MF_01974">
    <property type="entry name" value="MetAP_1"/>
    <property type="match status" value="1"/>
</dbReference>
<dbReference type="CDD" id="cd01086">
    <property type="entry name" value="MetAP1"/>
    <property type="match status" value="1"/>
</dbReference>
<feature type="binding site" evidence="6">
    <location>
        <position position="140"/>
    </location>
    <ligand>
        <name>a divalent metal cation</name>
        <dbReference type="ChEBI" id="CHEBI:60240"/>
        <label>2</label>
        <note>catalytic</note>
    </ligand>
</feature>
<gene>
    <name evidence="9" type="primary">map_1</name>
    <name evidence="6" type="synonym">map</name>
    <name evidence="9" type="ORF">GCM10022423_18430</name>
</gene>
<dbReference type="InterPro" id="IPR002467">
    <property type="entry name" value="Pept_M24A_MAP1"/>
</dbReference>
<keyword evidence="5 6" id="KW-0378">Hydrolase</keyword>
<protein>
    <recommendedName>
        <fullName evidence="6 7">Methionine aminopeptidase</fullName>
        <shortName evidence="6">MAP</shortName>
        <shortName evidence="6">MetAP</shortName>
        <ecNumber evidence="6 7">3.4.11.18</ecNumber>
    </recommendedName>
    <alternativeName>
        <fullName evidence="6">Peptidase M</fullName>
    </alternativeName>
</protein>
<comment type="caution">
    <text evidence="9">The sequence shown here is derived from an EMBL/GenBank/DDBJ whole genome shotgun (WGS) entry which is preliminary data.</text>
</comment>
<feature type="binding site" evidence="6">
    <location>
        <position position="210"/>
    </location>
    <ligand>
        <name>substrate</name>
    </ligand>
</feature>
<keyword evidence="2 6" id="KW-0031">Aminopeptidase</keyword>
<evidence type="ECO:0000256" key="5">
    <source>
        <dbReference type="ARBA" id="ARBA00022801"/>
    </source>
</evidence>
<name>A0ABP7GI25_9FLAO</name>